<reference evidence="2 3" key="1">
    <citation type="submission" date="2020-08" db="EMBL/GenBank/DDBJ databases">
        <authorList>
            <person name="Mo P."/>
        </authorList>
    </citation>
    <scope>NUCLEOTIDE SEQUENCE [LARGE SCALE GENOMIC DNA]</scope>
    <source>
        <strain evidence="2 3">CGMCC 4.1532</strain>
    </source>
</reference>
<dbReference type="Gene3D" id="1.10.10.2120">
    <property type="match status" value="1"/>
</dbReference>
<dbReference type="RefSeq" id="WP_185717408.1">
    <property type="nucleotide sequence ID" value="NZ_BAAAWI010000001.1"/>
</dbReference>
<dbReference type="InterPro" id="IPR047801">
    <property type="entry name" value="Peptidase_C45"/>
</dbReference>
<evidence type="ECO:0000313" key="3">
    <source>
        <dbReference type="Proteomes" id="UP000515728"/>
    </source>
</evidence>
<gene>
    <name evidence="2" type="ORF">H6H00_20785</name>
</gene>
<evidence type="ECO:0000259" key="1">
    <source>
        <dbReference type="Pfam" id="PF03417"/>
    </source>
</evidence>
<dbReference type="InterPro" id="IPR047794">
    <property type="entry name" value="C45_proenzyme-like"/>
</dbReference>
<dbReference type="Gene3D" id="3.60.60.10">
    <property type="entry name" value="Penicillin V Acylase, Chain A"/>
    <property type="match status" value="1"/>
</dbReference>
<dbReference type="InterPro" id="IPR005079">
    <property type="entry name" value="Peptidase_C45_hydrolase"/>
</dbReference>
<protein>
    <recommendedName>
        <fullName evidence="1">Peptidase C45 hydrolase domain-containing protein</fullName>
    </recommendedName>
</protein>
<dbReference type="PANTHER" id="PTHR34180">
    <property type="entry name" value="PEPTIDASE C45"/>
    <property type="match status" value="1"/>
</dbReference>
<evidence type="ECO:0000313" key="2">
    <source>
        <dbReference type="EMBL" id="QNG50646.1"/>
    </source>
</evidence>
<dbReference type="NCBIfam" id="NF040521">
    <property type="entry name" value="C45_proenzyme"/>
    <property type="match status" value="1"/>
</dbReference>
<organism evidence="2 3">
    <name type="scientific">Pseudonocardia petroleophila</name>
    <dbReference type="NCBI Taxonomy" id="37331"/>
    <lineage>
        <taxon>Bacteria</taxon>
        <taxon>Bacillati</taxon>
        <taxon>Actinomycetota</taxon>
        <taxon>Actinomycetes</taxon>
        <taxon>Pseudonocardiales</taxon>
        <taxon>Pseudonocardiaceae</taxon>
        <taxon>Pseudonocardia</taxon>
    </lineage>
</organism>
<dbReference type="EMBL" id="CP060131">
    <property type="protein sequence ID" value="QNG50646.1"/>
    <property type="molecule type" value="Genomic_DNA"/>
</dbReference>
<keyword evidence="3" id="KW-1185">Reference proteome</keyword>
<dbReference type="Proteomes" id="UP000515728">
    <property type="component" value="Chromosome"/>
</dbReference>
<accession>A0A7G7MCY5</accession>
<sequence length="352" mass="36132">MAAFAATDLDDPVAHGVALAPRIRAHLDAWLGALAAEGVADPAAHARGLLGRTGFRSAVQELTPDLAAEVRGVAAGAGVDPDLLLALQLIDEEPAARSVALAKCTGFGLALPDGPTWIGQNMDLGAHTRGHQVLLRVAPRGDAPAALVFTVAGVVALMGVNAAGVGVCVNAVPQLPAARDGLPVAFVIRRLLQARSLDEAVRLVHDLPHATSQHYLLAAPGRVRSLEARPDGVAEHHPADPARVLHTNHPLGPVTGTPGSPAAHRDSEARLAAVRARVGSGTPALADLQDALRSADDPAHPVCRVGGAGPQDYTTGSMISALRPGEPVHSWVSPGPPSEVPYAHAVLRDGRS</sequence>
<name>A0A7G7MCY5_9PSEU</name>
<dbReference type="AlphaFoldDB" id="A0A7G7MCY5"/>
<dbReference type="PANTHER" id="PTHR34180:SF1">
    <property type="entry name" value="BETA-ALANYL-DOPAMINE_CARCININE HYDROLASE"/>
    <property type="match status" value="1"/>
</dbReference>
<dbReference type="KEGG" id="ppel:H6H00_20785"/>
<dbReference type="Pfam" id="PF03417">
    <property type="entry name" value="AAT"/>
    <property type="match status" value="1"/>
</dbReference>
<feature type="domain" description="Peptidase C45 hydrolase" evidence="1">
    <location>
        <begin position="114"/>
        <end position="276"/>
    </location>
</feature>
<proteinExistence type="predicted"/>